<keyword evidence="3" id="KW-0443">Lipid metabolism</keyword>
<dbReference type="STRING" id="9305.ENSSHAP00000005531"/>
<reference evidence="6" key="2">
    <citation type="submission" date="2025-08" db="UniProtKB">
        <authorList>
            <consortium name="Ensembl"/>
        </authorList>
    </citation>
    <scope>IDENTIFICATION</scope>
</reference>
<sequence length="482" mass="54722">MDPVTRGRHEIWCLFAAVCWTLVFRTANGDINSKPLQNPEASMNISQVISYWGYPGEVYDVVTEDGFILGLYRIPYGKEHSERKAPRPIFYLQHGMFVSAKTWVTNPPYSSLAFTLADSGYDVWMGNSRGNTWSRKHVRYSPESPEFWAFSFDEMAKYDLVATLNFIVNKTGQEKLYYVGHGQGTTIAFAAFSTNPKLAQRIKMFFALAPVVSVQHSRGPLKTLMSIPTFLFKVIFGRKELFPKSAFGQFLGSQVCNQKGFNFLCTDLLFRVYGYDRENINMSRLDVYLSQNPAGTSVQNIMHWKQLLYSAKFQAYDWGNPAANMAHFNQETPPLYDLGAIQTPIAIWSGEQDRFVSSREVENLLPQLPNLIYHRKIPYYNHIDFLLGLDAPQEFFHEILYLINTKMNYYRPCGFLVSGWGFRVGRQETQGCSSWVGTFPSLPCWGGGKGEKAFVNNHQAAGAGLNAFPNIVSLSGKRDVLL</sequence>
<dbReference type="HOGENOM" id="CLU_010974_0_0_1"/>
<dbReference type="PANTHER" id="PTHR11005">
    <property type="entry name" value="LYSOSOMAL ACID LIPASE-RELATED"/>
    <property type="match status" value="1"/>
</dbReference>
<proteinExistence type="inferred from homology"/>
<accession>G3VQS6</accession>
<keyword evidence="7" id="KW-1185">Reference proteome</keyword>
<dbReference type="Gene3D" id="3.40.50.1820">
    <property type="entry name" value="alpha/beta hydrolase"/>
    <property type="match status" value="1"/>
</dbReference>
<evidence type="ECO:0000256" key="4">
    <source>
        <dbReference type="SAM" id="SignalP"/>
    </source>
</evidence>
<reference evidence="6" key="3">
    <citation type="submission" date="2025-09" db="UniProtKB">
        <authorList>
            <consortium name="Ensembl"/>
        </authorList>
    </citation>
    <scope>IDENTIFICATION</scope>
</reference>
<dbReference type="InterPro" id="IPR029058">
    <property type="entry name" value="AB_hydrolase_fold"/>
</dbReference>
<name>G3VQS6_SARHA</name>
<protein>
    <recommendedName>
        <fullName evidence="5">AB hydrolase-1 domain-containing protein</fullName>
    </recommendedName>
</protein>
<reference evidence="6 7" key="1">
    <citation type="journal article" date="2011" name="Proc. Natl. Acad. Sci. U.S.A.">
        <title>Genetic diversity and population structure of the endangered marsupial Sarcophilus harrisii (Tasmanian devil).</title>
        <authorList>
            <person name="Miller W."/>
            <person name="Hayes V.M."/>
            <person name="Ratan A."/>
            <person name="Petersen D.C."/>
            <person name="Wittekindt N.E."/>
            <person name="Miller J."/>
            <person name="Walenz B."/>
            <person name="Knight J."/>
            <person name="Qi J."/>
            <person name="Zhao F."/>
            <person name="Wang Q."/>
            <person name="Bedoya-Reina O.C."/>
            <person name="Katiyar N."/>
            <person name="Tomsho L.P."/>
            <person name="Kasson L.M."/>
            <person name="Hardie R.A."/>
            <person name="Woodbridge P."/>
            <person name="Tindall E.A."/>
            <person name="Bertelsen M.F."/>
            <person name="Dixon D."/>
            <person name="Pyecroft S."/>
            <person name="Helgen K.M."/>
            <person name="Lesk A.M."/>
            <person name="Pringle T.H."/>
            <person name="Patterson N."/>
            <person name="Zhang Y."/>
            <person name="Kreiss A."/>
            <person name="Woods G.M."/>
            <person name="Jones M.E."/>
            <person name="Schuster S.C."/>
        </authorList>
    </citation>
    <scope>NUCLEOTIDE SEQUENCE [LARGE SCALE GENOMIC DNA]</scope>
</reference>
<dbReference type="Proteomes" id="UP000007648">
    <property type="component" value="Unassembled WGS sequence"/>
</dbReference>
<dbReference type="Ensembl" id="ENSSHAT00000005585.2">
    <property type="protein sequence ID" value="ENSSHAP00000005531.2"/>
    <property type="gene ID" value="ENSSHAG00000004833.2"/>
</dbReference>
<evidence type="ECO:0000313" key="7">
    <source>
        <dbReference type="Proteomes" id="UP000007648"/>
    </source>
</evidence>
<dbReference type="Pfam" id="PF00561">
    <property type="entry name" value="Abhydrolase_1"/>
    <property type="match status" value="1"/>
</dbReference>
<dbReference type="InParanoid" id="G3VQS6"/>
<keyword evidence="4" id="KW-0732">Signal</keyword>
<evidence type="ECO:0000256" key="3">
    <source>
        <dbReference type="ARBA" id="ARBA00023098"/>
    </source>
</evidence>
<comment type="similarity">
    <text evidence="1">Belongs to the AB hydrolase superfamily. Lipase family.</text>
</comment>
<dbReference type="AlphaFoldDB" id="G3VQS6"/>
<gene>
    <name evidence="6" type="primary">LOC100926187</name>
</gene>
<evidence type="ECO:0000313" key="6">
    <source>
        <dbReference type="Ensembl" id="ENSSHAP00000005531.2"/>
    </source>
</evidence>
<organism evidence="6 7">
    <name type="scientific">Sarcophilus harrisii</name>
    <name type="common">Tasmanian devil</name>
    <name type="synonym">Sarcophilus laniarius</name>
    <dbReference type="NCBI Taxonomy" id="9305"/>
    <lineage>
        <taxon>Eukaryota</taxon>
        <taxon>Metazoa</taxon>
        <taxon>Chordata</taxon>
        <taxon>Craniata</taxon>
        <taxon>Vertebrata</taxon>
        <taxon>Euteleostomi</taxon>
        <taxon>Mammalia</taxon>
        <taxon>Metatheria</taxon>
        <taxon>Dasyuromorphia</taxon>
        <taxon>Dasyuridae</taxon>
        <taxon>Sarcophilus</taxon>
    </lineage>
</organism>
<dbReference type="GeneTree" id="ENSGT00940000160031"/>
<evidence type="ECO:0000256" key="2">
    <source>
        <dbReference type="ARBA" id="ARBA00022963"/>
    </source>
</evidence>
<feature type="chain" id="PRO_5029476743" description="AB hydrolase-1 domain-containing protein" evidence="4">
    <location>
        <begin position="30"/>
        <end position="482"/>
    </location>
</feature>
<dbReference type="FunFam" id="3.40.50.1820:FF:000012">
    <property type="entry name" value="Lipase"/>
    <property type="match status" value="1"/>
</dbReference>
<feature type="domain" description="AB hydrolase-1" evidence="5">
    <location>
        <begin position="88"/>
        <end position="388"/>
    </location>
</feature>
<dbReference type="SUPFAM" id="SSF53474">
    <property type="entry name" value="alpha/beta-Hydrolases"/>
    <property type="match status" value="1"/>
</dbReference>
<dbReference type="GO" id="GO:0016042">
    <property type="term" value="P:lipid catabolic process"/>
    <property type="evidence" value="ECO:0007669"/>
    <property type="project" value="UniProtKB-KW"/>
</dbReference>
<evidence type="ECO:0000256" key="1">
    <source>
        <dbReference type="ARBA" id="ARBA00010701"/>
    </source>
</evidence>
<evidence type="ECO:0000259" key="5">
    <source>
        <dbReference type="Pfam" id="PF00561"/>
    </source>
</evidence>
<dbReference type="InterPro" id="IPR000073">
    <property type="entry name" value="AB_hydrolase_1"/>
</dbReference>
<feature type="signal peptide" evidence="4">
    <location>
        <begin position="1"/>
        <end position="29"/>
    </location>
</feature>
<keyword evidence="2" id="KW-0442">Lipid degradation</keyword>
<dbReference type="FunCoup" id="G3VQS6">
    <property type="interactions" value="96"/>
</dbReference>
<dbReference type="eggNOG" id="KOG2624">
    <property type="taxonomic scope" value="Eukaryota"/>
</dbReference>